<dbReference type="GO" id="GO:0004144">
    <property type="term" value="F:diacylglycerol O-acyltransferase activity"/>
    <property type="evidence" value="ECO:0007669"/>
    <property type="project" value="UniProtKB-EC"/>
</dbReference>
<comment type="pathway">
    <text evidence="2">Glycerolipid metabolism; triacylglycerol biosynthesis.</text>
</comment>
<feature type="transmembrane region" description="Helical" evidence="15">
    <location>
        <begin position="61"/>
        <end position="84"/>
    </location>
</feature>
<sequence>MITHYFTELQEQLHASWASLEARGAELTALYRLGSPAPSAAAGGSAVRSPAPGSAEGGLPALLAAVVAAAAAAVAAVLGAWAVLAAGCWRVLELGGALYLSMRYFTGPTCWLLFGYMFYSEPVLRLPLLLYHLYIISPAGRRAVAYSRVPWLLRRCPLYWGQASYFKGSDLVKTTDLDPSKRYVFAGHPHGLLGNAYFLAFCTNQLGFEDKFPGIRLSIGVLDLNLRVSFCREICLLHGLCDVDRSTLLARLRAGPGSAVFLAVGGAAESLYTKRGCLDLVLKRRRGFVKVALEAGAELVPVIAFGENDQFNRVDLRPGSLMDWVQSTFKKLTGFAMPLQDALTGAGILNLPSGPFPLPVPLVTVVGAPIALPPFEGDLRSEAGRAHVDACHALYCAALQQLYDEHKDKYAPNRTRDMRFVDWALFFWVLYSEPVLRLPLALYLVYIYSPLGQRAVDRYRGATFFRHYPLYKWASWWAPSQLVKTAELDPAGRYLLSIHPHGVLGSCSLLALGTEALGWSRLFPGIRLSQGMLNTILFTPFARELCMLHGWCYVNRRTLLTRLRQGPGSAVAILVGGAAEAVYAEPGTLDLVLLKRKGFVRVALEGGASLVPVLCFGENEQYHRVFVRPGSFVDRLQAFTKKYGGFTLPLAYGRGILGLKVGPLPERDPLTAVVGAPIKLPLFEGDLRSEAGRAHVDACHALYCAALQQLYDEHKDKYAPKRTRDMRFVE</sequence>
<dbReference type="Pfam" id="PF03982">
    <property type="entry name" value="DAGAT"/>
    <property type="match status" value="2"/>
</dbReference>
<evidence type="ECO:0000256" key="11">
    <source>
        <dbReference type="ARBA" id="ARBA00022989"/>
    </source>
</evidence>
<dbReference type="GO" id="GO:0005789">
    <property type="term" value="C:endoplasmic reticulum membrane"/>
    <property type="evidence" value="ECO:0007669"/>
    <property type="project" value="UniProtKB-SubCell"/>
</dbReference>
<keyword evidence="8 15" id="KW-0812">Transmembrane</keyword>
<evidence type="ECO:0000256" key="1">
    <source>
        <dbReference type="ARBA" id="ARBA00004477"/>
    </source>
</evidence>
<evidence type="ECO:0000313" key="16">
    <source>
        <dbReference type="EMBL" id="PRW59752.1"/>
    </source>
</evidence>
<evidence type="ECO:0000256" key="5">
    <source>
        <dbReference type="ARBA" id="ARBA00013244"/>
    </source>
</evidence>
<keyword evidence="11 15" id="KW-1133">Transmembrane helix</keyword>
<keyword evidence="14 16" id="KW-0012">Acyltransferase</keyword>
<dbReference type="OrthoDB" id="264532at2759"/>
<evidence type="ECO:0000256" key="13">
    <source>
        <dbReference type="ARBA" id="ARBA00023136"/>
    </source>
</evidence>
<dbReference type="EC" id="2.3.1.20" evidence="5"/>
<keyword evidence="9" id="KW-0319">Glycerol metabolism</keyword>
<dbReference type="CDD" id="cd07987">
    <property type="entry name" value="LPLAT_MGAT-like"/>
    <property type="match status" value="2"/>
</dbReference>
<evidence type="ECO:0000256" key="4">
    <source>
        <dbReference type="ARBA" id="ARBA00005420"/>
    </source>
</evidence>
<keyword evidence="10" id="KW-0256">Endoplasmic reticulum</keyword>
<protein>
    <recommendedName>
        <fullName evidence="5">diacylglycerol O-acyltransferase</fullName>
        <ecNumber evidence="5">2.3.1.20</ecNumber>
    </recommendedName>
</protein>
<evidence type="ECO:0000313" key="17">
    <source>
        <dbReference type="Proteomes" id="UP000239899"/>
    </source>
</evidence>
<dbReference type="PANTHER" id="PTHR12317">
    <property type="entry name" value="DIACYLGLYCEROL O-ACYLTRANSFERASE"/>
    <property type="match status" value="1"/>
</dbReference>
<evidence type="ECO:0000256" key="15">
    <source>
        <dbReference type="SAM" id="Phobius"/>
    </source>
</evidence>
<dbReference type="STRING" id="3076.A0A2P6U0A6"/>
<keyword evidence="7" id="KW-0808">Transferase</keyword>
<evidence type="ECO:0000256" key="9">
    <source>
        <dbReference type="ARBA" id="ARBA00022798"/>
    </source>
</evidence>
<dbReference type="GO" id="GO:0019432">
    <property type="term" value="P:triglyceride biosynthetic process"/>
    <property type="evidence" value="ECO:0007669"/>
    <property type="project" value="TreeGrafter"/>
</dbReference>
<keyword evidence="17" id="KW-1185">Reference proteome</keyword>
<evidence type="ECO:0000256" key="2">
    <source>
        <dbReference type="ARBA" id="ARBA00004771"/>
    </source>
</evidence>
<evidence type="ECO:0000256" key="12">
    <source>
        <dbReference type="ARBA" id="ARBA00023098"/>
    </source>
</evidence>
<name>A0A2P6U0A6_CHLSO</name>
<keyword evidence="6" id="KW-0444">Lipid biosynthesis</keyword>
<comment type="pathway">
    <text evidence="3">Lipid metabolism.</text>
</comment>
<dbReference type="Proteomes" id="UP000239899">
    <property type="component" value="Unassembled WGS sequence"/>
</dbReference>
<dbReference type="GO" id="GO:0006071">
    <property type="term" value="P:glycerol metabolic process"/>
    <property type="evidence" value="ECO:0007669"/>
    <property type="project" value="UniProtKB-KW"/>
</dbReference>
<evidence type="ECO:0000256" key="7">
    <source>
        <dbReference type="ARBA" id="ARBA00022679"/>
    </source>
</evidence>
<keyword evidence="13 15" id="KW-0472">Membrane</keyword>
<accession>A0A2P6U0A6</accession>
<evidence type="ECO:0000256" key="14">
    <source>
        <dbReference type="ARBA" id="ARBA00023315"/>
    </source>
</evidence>
<keyword evidence="12" id="KW-0443">Lipid metabolism</keyword>
<dbReference type="PANTHER" id="PTHR12317:SF0">
    <property type="entry name" value="ACYLTRANSFERASE"/>
    <property type="match status" value="1"/>
</dbReference>
<dbReference type="AlphaFoldDB" id="A0A2P6U0A6"/>
<comment type="subcellular location">
    <subcellularLocation>
        <location evidence="1">Endoplasmic reticulum membrane</location>
        <topology evidence="1">Multi-pass membrane protein</topology>
    </subcellularLocation>
</comment>
<proteinExistence type="inferred from homology"/>
<dbReference type="InterPro" id="IPR007130">
    <property type="entry name" value="DAGAT"/>
</dbReference>
<gene>
    <name evidence="16" type="ORF">C2E21_1622</name>
</gene>
<evidence type="ECO:0000256" key="8">
    <source>
        <dbReference type="ARBA" id="ARBA00022692"/>
    </source>
</evidence>
<evidence type="ECO:0000256" key="10">
    <source>
        <dbReference type="ARBA" id="ARBA00022824"/>
    </source>
</evidence>
<organism evidence="16 17">
    <name type="scientific">Chlorella sorokiniana</name>
    <name type="common">Freshwater green alga</name>
    <dbReference type="NCBI Taxonomy" id="3076"/>
    <lineage>
        <taxon>Eukaryota</taxon>
        <taxon>Viridiplantae</taxon>
        <taxon>Chlorophyta</taxon>
        <taxon>core chlorophytes</taxon>
        <taxon>Trebouxiophyceae</taxon>
        <taxon>Chlorellales</taxon>
        <taxon>Chlorellaceae</taxon>
        <taxon>Chlorella clade</taxon>
        <taxon>Chlorella</taxon>
    </lineage>
</organism>
<comment type="similarity">
    <text evidence="4">Belongs to the diacylglycerol acyltransferase family.</text>
</comment>
<evidence type="ECO:0000256" key="6">
    <source>
        <dbReference type="ARBA" id="ARBA00022516"/>
    </source>
</evidence>
<feature type="transmembrane region" description="Helical" evidence="15">
    <location>
        <begin position="96"/>
        <end position="118"/>
    </location>
</feature>
<comment type="caution">
    <text evidence="16">The sequence shown here is derived from an EMBL/GenBank/DDBJ whole genome shotgun (WGS) entry which is preliminary data.</text>
</comment>
<dbReference type="EMBL" id="LHPG02000003">
    <property type="protein sequence ID" value="PRW59752.1"/>
    <property type="molecule type" value="Genomic_DNA"/>
</dbReference>
<evidence type="ECO:0000256" key="3">
    <source>
        <dbReference type="ARBA" id="ARBA00005189"/>
    </source>
</evidence>
<reference evidence="16 17" key="1">
    <citation type="journal article" date="2018" name="Plant J.">
        <title>Genome sequences of Chlorella sorokiniana UTEX 1602 and Micractinium conductrix SAG 241.80: implications to maltose excretion by a green alga.</title>
        <authorList>
            <person name="Arriola M.B."/>
            <person name="Velmurugan N."/>
            <person name="Zhang Y."/>
            <person name="Plunkett M.H."/>
            <person name="Hondzo H."/>
            <person name="Barney B.M."/>
        </authorList>
    </citation>
    <scope>NUCLEOTIDE SEQUENCE [LARGE SCALE GENOMIC DNA]</scope>
    <source>
        <strain evidence="17">UTEX 1602</strain>
    </source>
</reference>